<keyword evidence="2" id="KW-0723">Serine/threonine-protein kinase</keyword>
<dbReference type="InterPro" id="IPR008271">
    <property type="entry name" value="Ser/Thr_kinase_AS"/>
</dbReference>
<dbReference type="InterPro" id="IPR002902">
    <property type="entry name" value="GNK2"/>
</dbReference>
<evidence type="ECO:0000256" key="18">
    <source>
        <dbReference type="SAM" id="Phobius"/>
    </source>
</evidence>
<dbReference type="Pfam" id="PF01657">
    <property type="entry name" value="Stress-antifung"/>
    <property type="match status" value="2"/>
</dbReference>
<comment type="caution">
    <text evidence="22">The sequence shown here is derived from an EMBL/GenBank/DDBJ whole genome shotgun (WGS) entry which is preliminary data.</text>
</comment>
<keyword evidence="9" id="KW-0418">Kinase</keyword>
<dbReference type="InterPro" id="IPR017441">
    <property type="entry name" value="Protein_kinase_ATP_BS"/>
</dbReference>
<evidence type="ECO:0000256" key="16">
    <source>
        <dbReference type="PROSITE-ProRule" id="PRU10141"/>
    </source>
</evidence>
<dbReference type="AlphaFoldDB" id="A0A6G1DCZ6"/>
<dbReference type="GO" id="GO:0005524">
    <property type="term" value="F:ATP binding"/>
    <property type="evidence" value="ECO:0007669"/>
    <property type="project" value="UniProtKB-UniRule"/>
</dbReference>
<feature type="region of interest" description="Disordered" evidence="17">
    <location>
        <begin position="641"/>
        <end position="678"/>
    </location>
</feature>
<evidence type="ECO:0000256" key="6">
    <source>
        <dbReference type="ARBA" id="ARBA00022729"/>
    </source>
</evidence>
<dbReference type="EMBL" id="SPHZ02000007">
    <property type="protein sequence ID" value="KAF0909593.1"/>
    <property type="molecule type" value="Genomic_DNA"/>
</dbReference>
<feature type="transmembrane region" description="Helical" evidence="18">
    <location>
        <begin position="283"/>
        <end position="305"/>
    </location>
</feature>
<evidence type="ECO:0000256" key="5">
    <source>
        <dbReference type="ARBA" id="ARBA00022692"/>
    </source>
</evidence>
<evidence type="ECO:0000256" key="15">
    <source>
        <dbReference type="ARBA" id="ARBA00023180"/>
    </source>
</evidence>
<keyword evidence="4" id="KW-0808">Transferase</keyword>
<accession>A0A6G1DCZ6</accession>
<evidence type="ECO:0000256" key="2">
    <source>
        <dbReference type="ARBA" id="ARBA00022527"/>
    </source>
</evidence>
<reference evidence="22 23" key="1">
    <citation type="submission" date="2019-11" db="EMBL/GenBank/DDBJ databases">
        <title>Whole genome sequence of Oryza granulata.</title>
        <authorList>
            <person name="Li W."/>
        </authorList>
    </citation>
    <scope>NUCLEOTIDE SEQUENCE [LARGE SCALE GENOMIC DNA]</scope>
    <source>
        <strain evidence="23">cv. Menghai</strain>
        <tissue evidence="22">Leaf</tissue>
    </source>
</reference>
<feature type="chain" id="PRO_5026140966" evidence="19">
    <location>
        <begin position="25"/>
        <end position="678"/>
    </location>
</feature>
<evidence type="ECO:0000256" key="4">
    <source>
        <dbReference type="ARBA" id="ARBA00022679"/>
    </source>
</evidence>
<dbReference type="InterPro" id="IPR011009">
    <property type="entry name" value="Kinase-like_dom_sf"/>
</dbReference>
<keyword evidence="5 18" id="KW-0812">Transmembrane</keyword>
<dbReference type="Gene3D" id="1.10.510.10">
    <property type="entry name" value="Transferase(Phosphotransferase) domain 1"/>
    <property type="match status" value="1"/>
</dbReference>
<keyword evidence="23" id="KW-1185">Reference proteome</keyword>
<evidence type="ECO:0000259" key="21">
    <source>
        <dbReference type="PROSITE" id="PS51473"/>
    </source>
</evidence>
<dbReference type="SMART" id="SM00220">
    <property type="entry name" value="S_TKc"/>
    <property type="match status" value="1"/>
</dbReference>
<keyword evidence="6 19" id="KW-0732">Signal</keyword>
<evidence type="ECO:0000256" key="10">
    <source>
        <dbReference type="ARBA" id="ARBA00022821"/>
    </source>
</evidence>
<feature type="domain" description="Protein kinase" evidence="20">
    <location>
        <begin position="348"/>
        <end position="634"/>
    </location>
</feature>
<name>A0A6G1DCZ6_9ORYZ</name>
<dbReference type="PROSITE" id="PS50011">
    <property type="entry name" value="PROTEIN_KINASE_DOM"/>
    <property type="match status" value="1"/>
</dbReference>
<keyword evidence="14" id="KW-1015">Disulfide bond</keyword>
<evidence type="ECO:0000256" key="14">
    <source>
        <dbReference type="ARBA" id="ARBA00023157"/>
    </source>
</evidence>
<keyword evidence="7" id="KW-0677">Repeat</keyword>
<feature type="domain" description="Gnk2-homologous" evidence="21">
    <location>
        <begin position="24"/>
        <end position="127"/>
    </location>
</feature>
<evidence type="ECO:0000313" key="23">
    <source>
        <dbReference type="Proteomes" id="UP000479710"/>
    </source>
</evidence>
<evidence type="ECO:0000256" key="7">
    <source>
        <dbReference type="ARBA" id="ARBA00022737"/>
    </source>
</evidence>
<protein>
    <submittedName>
        <fullName evidence="22">Uncharacterized protein</fullName>
    </submittedName>
</protein>
<evidence type="ECO:0000256" key="1">
    <source>
        <dbReference type="ARBA" id="ARBA00004167"/>
    </source>
</evidence>
<keyword evidence="12 18" id="KW-1133">Transmembrane helix</keyword>
<evidence type="ECO:0000256" key="19">
    <source>
        <dbReference type="SAM" id="SignalP"/>
    </source>
</evidence>
<keyword evidence="3" id="KW-0597">Phosphoprotein</keyword>
<dbReference type="InterPro" id="IPR000719">
    <property type="entry name" value="Prot_kinase_dom"/>
</dbReference>
<gene>
    <name evidence="22" type="ORF">E2562_038148</name>
</gene>
<dbReference type="InterPro" id="IPR038408">
    <property type="entry name" value="GNK2_sf"/>
</dbReference>
<proteinExistence type="predicted"/>
<dbReference type="CDD" id="cd14066">
    <property type="entry name" value="STKc_IRAK"/>
    <property type="match status" value="1"/>
</dbReference>
<dbReference type="FunFam" id="1.10.510.10:FF:000129">
    <property type="entry name" value="cysteine-rich receptor-like protein kinase 10"/>
    <property type="match status" value="1"/>
</dbReference>
<evidence type="ECO:0000256" key="12">
    <source>
        <dbReference type="ARBA" id="ARBA00022989"/>
    </source>
</evidence>
<evidence type="ECO:0000256" key="17">
    <source>
        <dbReference type="SAM" id="MobiDB-lite"/>
    </source>
</evidence>
<evidence type="ECO:0000313" key="22">
    <source>
        <dbReference type="EMBL" id="KAF0909593.1"/>
    </source>
</evidence>
<dbReference type="PANTHER" id="PTHR27002">
    <property type="entry name" value="RECEPTOR-LIKE SERINE/THREONINE-PROTEIN KINASE SD1-8"/>
    <property type="match status" value="1"/>
</dbReference>
<dbReference type="SUPFAM" id="SSF56112">
    <property type="entry name" value="Protein kinase-like (PK-like)"/>
    <property type="match status" value="1"/>
</dbReference>
<dbReference type="PROSITE" id="PS51473">
    <property type="entry name" value="GNK2"/>
    <property type="match status" value="2"/>
</dbReference>
<evidence type="ECO:0000256" key="11">
    <source>
        <dbReference type="ARBA" id="ARBA00022840"/>
    </source>
</evidence>
<comment type="subcellular location">
    <subcellularLocation>
        <location evidence="1">Membrane</location>
        <topology evidence="1">Single-pass membrane protein</topology>
    </subcellularLocation>
</comment>
<evidence type="ECO:0000259" key="20">
    <source>
        <dbReference type="PROSITE" id="PS50011"/>
    </source>
</evidence>
<dbReference type="Pfam" id="PF07714">
    <property type="entry name" value="PK_Tyr_Ser-Thr"/>
    <property type="match status" value="1"/>
</dbReference>
<dbReference type="FunFam" id="3.30.430.20:FF:000002">
    <property type="entry name" value="Cysteine-rich receptor-like protein kinase 10"/>
    <property type="match status" value="1"/>
</dbReference>
<dbReference type="GO" id="GO:0042742">
    <property type="term" value="P:defense response to bacterium"/>
    <property type="evidence" value="ECO:0007669"/>
    <property type="project" value="UniProtKB-ARBA"/>
</dbReference>
<dbReference type="PROSITE" id="PS00108">
    <property type="entry name" value="PROTEIN_KINASE_ST"/>
    <property type="match status" value="1"/>
</dbReference>
<dbReference type="GO" id="GO:0005886">
    <property type="term" value="C:plasma membrane"/>
    <property type="evidence" value="ECO:0007669"/>
    <property type="project" value="TreeGrafter"/>
</dbReference>
<keyword evidence="8 16" id="KW-0547">Nucleotide-binding</keyword>
<dbReference type="InterPro" id="IPR001245">
    <property type="entry name" value="Ser-Thr/Tyr_kinase_cat_dom"/>
</dbReference>
<keyword evidence="11 16" id="KW-0067">ATP-binding</keyword>
<feature type="compositionally biased region" description="Polar residues" evidence="17">
    <location>
        <begin position="645"/>
        <end position="661"/>
    </location>
</feature>
<dbReference type="PROSITE" id="PS00107">
    <property type="entry name" value="PROTEIN_KINASE_ATP"/>
    <property type="match status" value="1"/>
</dbReference>
<dbReference type="FunFam" id="3.30.430.20:FF:000004">
    <property type="entry name" value="Receptor-like serine-threonine protein kinase"/>
    <property type="match status" value="1"/>
</dbReference>
<evidence type="ECO:0000256" key="3">
    <source>
        <dbReference type="ARBA" id="ARBA00022553"/>
    </source>
</evidence>
<feature type="signal peptide" evidence="19">
    <location>
        <begin position="1"/>
        <end position="24"/>
    </location>
</feature>
<sequence>MCRGSLHVLLLLAVLAIALPLTSAQPWQICGNNGNYSANSTYQTNLKQLAAALPKNASSGSLFASGAVGSVPDAVYALTLCRGDANASACAACVGTIFQDAQQLCAYNKDVSIVYDTCYLHFSNINFLSSTDNSGLVDLYNGENVTGDIARYDRAVTGLLNATAGYAAGSSSRRFATGQMVGFSDQYPNIYAMAQCTPDLAPVQCRRCLDDLVDRLWQTFDRNTKGARSVGARCNLRFELYSFYNIPSMLQLQAEAVAPSPEWQPPVVPGSTGGKRRNGAGKILAIAMPIVAVVLAAAVIGFCFWRRTRPAKTPPPRPLRSASRSEDIESIDSLILDLSTLRTATDNFAENNKLGEGGFGVVYKGSLPYGQDIAVKRLSQSSVQGMGELKNELVLVAKLQHKNLVRLVGVCLEEHERMLVYEYMPNRSLDIILFDPAKSSSLDWGRRLKIINGVARGMQYLHEDSQLKIVHRDLKASNVLLDSDFNPKISDFGLARLFGGDQTQDVTSRVVGTYGYMAPEYAMRGHYSIKSDVFSFGVLILEIVTGKRNSGSYYSEQSGDLLSIIWEHWTMGTITEMVDRSMGERAAGGEIVRCIHVGLLCVQENPASRPAMSAVNVMLSSGTVSLKAPSRPAFYIRKGGGDGSTGSYSESFVGTLPSSGRSAPLSPNEVSITELEPR</sequence>
<organism evidence="22 23">
    <name type="scientific">Oryza meyeriana var. granulata</name>
    <dbReference type="NCBI Taxonomy" id="110450"/>
    <lineage>
        <taxon>Eukaryota</taxon>
        <taxon>Viridiplantae</taxon>
        <taxon>Streptophyta</taxon>
        <taxon>Embryophyta</taxon>
        <taxon>Tracheophyta</taxon>
        <taxon>Spermatophyta</taxon>
        <taxon>Magnoliopsida</taxon>
        <taxon>Liliopsida</taxon>
        <taxon>Poales</taxon>
        <taxon>Poaceae</taxon>
        <taxon>BOP clade</taxon>
        <taxon>Oryzoideae</taxon>
        <taxon>Oryzeae</taxon>
        <taxon>Oryzinae</taxon>
        <taxon>Oryza</taxon>
        <taxon>Oryza meyeriana</taxon>
    </lineage>
</organism>
<dbReference type="Gene3D" id="3.30.430.20">
    <property type="entry name" value="Gnk2 domain, C-X8-C-X2-C motif"/>
    <property type="match status" value="2"/>
</dbReference>
<keyword evidence="10" id="KW-0611">Plant defense</keyword>
<evidence type="ECO:0000256" key="13">
    <source>
        <dbReference type="ARBA" id="ARBA00023136"/>
    </source>
</evidence>
<dbReference type="GO" id="GO:0004674">
    <property type="term" value="F:protein serine/threonine kinase activity"/>
    <property type="evidence" value="ECO:0007669"/>
    <property type="project" value="UniProtKB-KW"/>
</dbReference>
<dbReference type="PANTHER" id="PTHR27002:SF347">
    <property type="entry name" value="OS07G0537000 PROTEIN"/>
    <property type="match status" value="1"/>
</dbReference>
<dbReference type="OrthoDB" id="4062651at2759"/>
<dbReference type="CDD" id="cd23509">
    <property type="entry name" value="Gnk2-like"/>
    <property type="match status" value="2"/>
</dbReference>
<keyword evidence="15" id="KW-0325">Glycoprotein</keyword>
<dbReference type="Gene3D" id="3.30.200.20">
    <property type="entry name" value="Phosphorylase Kinase, domain 1"/>
    <property type="match status" value="1"/>
</dbReference>
<evidence type="ECO:0000256" key="9">
    <source>
        <dbReference type="ARBA" id="ARBA00022777"/>
    </source>
</evidence>
<dbReference type="FunFam" id="3.30.200.20:FF:000142">
    <property type="entry name" value="Cysteine-rich receptor-like protein kinase 10"/>
    <property type="match status" value="1"/>
</dbReference>
<keyword evidence="13 18" id="KW-0472">Membrane</keyword>
<dbReference type="Proteomes" id="UP000479710">
    <property type="component" value="Unassembled WGS sequence"/>
</dbReference>
<evidence type="ECO:0000256" key="8">
    <source>
        <dbReference type="ARBA" id="ARBA00022741"/>
    </source>
</evidence>
<feature type="domain" description="Gnk2-homologous" evidence="21">
    <location>
        <begin position="133"/>
        <end position="243"/>
    </location>
</feature>
<feature type="binding site" evidence="16">
    <location>
        <position position="376"/>
    </location>
    <ligand>
        <name>ATP</name>
        <dbReference type="ChEBI" id="CHEBI:30616"/>
    </ligand>
</feature>